<proteinExistence type="predicted"/>
<sequence>MSSRPEREVLEPAPPAGGAGPSGSRPRGAQAQAEPLAQPPAGAGASGSRRRAVARAVAAPAAAPGAAAPAGGQRAGGAAAAGDDEALWREFDEARERQLARYDRLGGILYMAIEAAAAWRLRGVSGQVMQPHELVYTAILNSTVLAVVVAAGSDEYTPKRRALLAVLRIAASWSPVLQGKQDDVSDLTGMVRALARIMYGDYCTLLAFLALAWPLDGLLALAVQVVSLALVIPQNARLCTSPYMRSLQSTQGLGALHSRLQALAHMLPVPIHRTFYTLGSHQICELYTTSLQILTGWLAPILFHLCDGTRQTLRFARERGVSDANPRLRRARAVDRLLCTRTPVPLRMLALLPVVAGMVLLLTNAATPEF</sequence>
<feature type="compositionally biased region" description="Basic and acidic residues" evidence="1">
    <location>
        <begin position="1"/>
        <end position="10"/>
    </location>
</feature>
<comment type="caution">
    <text evidence="2">The sequence shown here is derived from an EMBL/GenBank/DDBJ whole genome shotgun (WGS) entry which is preliminary data.</text>
</comment>
<dbReference type="EMBL" id="LHPF02000006">
    <property type="protein sequence ID" value="PSC73687.1"/>
    <property type="molecule type" value="Genomic_DNA"/>
</dbReference>
<protein>
    <submittedName>
        <fullName evidence="2">Extracellular serine-threonine rich</fullName>
    </submittedName>
</protein>
<organism evidence="2 3">
    <name type="scientific">Micractinium conductrix</name>
    <dbReference type="NCBI Taxonomy" id="554055"/>
    <lineage>
        <taxon>Eukaryota</taxon>
        <taxon>Viridiplantae</taxon>
        <taxon>Chlorophyta</taxon>
        <taxon>core chlorophytes</taxon>
        <taxon>Trebouxiophyceae</taxon>
        <taxon>Chlorellales</taxon>
        <taxon>Chlorellaceae</taxon>
        <taxon>Chlorella clade</taxon>
        <taxon>Micractinium</taxon>
    </lineage>
</organism>
<gene>
    <name evidence="2" type="ORF">C2E20_3064</name>
</gene>
<reference evidence="2 3" key="1">
    <citation type="journal article" date="2018" name="Plant J.">
        <title>Genome sequences of Chlorella sorokiniana UTEX 1602 and Micractinium conductrix SAG 241.80: implications to maltose excretion by a green alga.</title>
        <authorList>
            <person name="Arriola M.B."/>
            <person name="Velmurugan N."/>
            <person name="Zhang Y."/>
            <person name="Plunkett M.H."/>
            <person name="Hondzo H."/>
            <person name="Barney B.M."/>
        </authorList>
    </citation>
    <scope>NUCLEOTIDE SEQUENCE [LARGE SCALE GENOMIC DNA]</scope>
    <source>
        <strain evidence="2 3">SAG 241.80</strain>
    </source>
</reference>
<keyword evidence="3" id="KW-1185">Reference proteome</keyword>
<feature type="compositionally biased region" description="Low complexity" evidence="1">
    <location>
        <begin position="22"/>
        <end position="47"/>
    </location>
</feature>
<accession>A0A2P6VHZ8</accession>
<dbReference type="OrthoDB" id="10618995at2759"/>
<evidence type="ECO:0000256" key="1">
    <source>
        <dbReference type="SAM" id="MobiDB-lite"/>
    </source>
</evidence>
<name>A0A2P6VHZ8_9CHLO</name>
<evidence type="ECO:0000313" key="3">
    <source>
        <dbReference type="Proteomes" id="UP000239649"/>
    </source>
</evidence>
<dbReference type="AlphaFoldDB" id="A0A2P6VHZ8"/>
<feature type="region of interest" description="Disordered" evidence="1">
    <location>
        <begin position="1"/>
        <end position="56"/>
    </location>
</feature>
<evidence type="ECO:0000313" key="2">
    <source>
        <dbReference type="EMBL" id="PSC73687.1"/>
    </source>
</evidence>
<dbReference type="Proteomes" id="UP000239649">
    <property type="component" value="Unassembled WGS sequence"/>
</dbReference>